<dbReference type="InterPro" id="IPR050189">
    <property type="entry name" value="MFS_Efflux_Transporters"/>
</dbReference>
<evidence type="ECO:0000256" key="1">
    <source>
        <dbReference type="ARBA" id="ARBA00004651"/>
    </source>
</evidence>
<feature type="transmembrane region" description="Helical" evidence="7">
    <location>
        <begin position="219"/>
        <end position="240"/>
    </location>
</feature>
<dbReference type="InterPro" id="IPR020846">
    <property type="entry name" value="MFS_dom"/>
</dbReference>
<evidence type="ECO:0000256" key="7">
    <source>
        <dbReference type="SAM" id="Phobius"/>
    </source>
</evidence>
<feature type="signal peptide" evidence="8">
    <location>
        <begin position="1"/>
        <end position="36"/>
    </location>
</feature>
<comment type="caution">
    <text evidence="10">The sequence shown here is derived from an EMBL/GenBank/DDBJ whole genome shotgun (WGS) entry which is preliminary data.</text>
</comment>
<dbReference type="AlphaFoldDB" id="A0A0R1S4I2"/>
<feature type="transmembrane region" description="Helical" evidence="7">
    <location>
        <begin position="113"/>
        <end position="135"/>
    </location>
</feature>
<evidence type="ECO:0000256" key="2">
    <source>
        <dbReference type="ARBA" id="ARBA00022448"/>
    </source>
</evidence>
<dbReference type="PATRIC" id="fig|1423739.3.peg.1523"/>
<feature type="transmembrane region" description="Helical" evidence="7">
    <location>
        <begin position="147"/>
        <end position="166"/>
    </location>
</feature>
<name>A0A0R1S4I2_9LACO</name>
<reference evidence="10 11" key="1">
    <citation type="journal article" date="2015" name="Genome Announc.">
        <title>Expanding the biotechnology potential of lactobacilli through comparative genomics of 213 strains and associated genera.</title>
        <authorList>
            <person name="Sun Z."/>
            <person name="Harris H.M."/>
            <person name="McCann A."/>
            <person name="Guo C."/>
            <person name="Argimon S."/>
            <person name="Zhang W."/>
            <person name="Yang X."/>
            <person name="Jeffery I.B."/>
            <person name="Cooney J.C."/>
            <person name="Kagawa T.F."/>
            <person name="Liu W."/>
            <person name="Song Y."/>
            <person name="Salvetti E."/>
            <person name="Wrobel A."/>
            <person name="Rasinkangas P."/>
            <person name="Parkhill J."/>
            <person name="Rea M.C."/>
            <person name="O'Sullivan O."/>
            <person name="Ritari J."/>
            <person name="Douillard F.P."/>
            <person name="Paul Ross R."/>
            <person name="Yang R."/>
            <person name="Briner A.E."/>
            <person name="Felis G.E."/>
            <person name="de Vos W.M."/>
            <person name="Barrangou R."/>
            <person name="Klaenhammer T.R."/>
            <person name="Caufield P.W."/>
            <person name="Cui Y."/>
            <person name="Zhang H."/>
            <person name="O'Toole P.W."/>
        </authorList>
    </citation>
    <scope>NUCLEOTIDE SEQUENCE [LARGE SCALE GENOMIC DNA]</scope>
    <source>
        <strain evidence="10 11">DSM 14421</strain>
    </source>
</reference>
<dbReference type="PANTHER" id="PTHR43124:SF3">
    <property type="entry name" value="CHLORAMPHENICOL EFFLUX PUMP RV0191"/>
    <property type="match status" value="1"/>
</dbReference>
<dbReference type="Proteomes" id="UP000052013">
    <property type="component" value="Unassembled WGS sequence"/>
</dbReference>
<evidence type="ECO:0000256" key="6">
    <source>
        <dbReference type="ARBA" id="ARBA00023136"/>
    </source>
</evidence>
<dbReference type="GO" id="GO:0005886">
    <property type="term" value="C:plasma membrane"/>
    <property type="evidence" value="ECO:0007669"/>
    <property type="project" value="UniProtKB-SubCell"/>
</dbReference>
<feature type="transmembrane region" description="Helical" evidence="7">
    <location>
        <begin position="252"/>
        <end position="276"/>
    </location>
</feature>
<keyword evidence="3" id="KW-1003">Cell membrane</keyword>
<proteinExistence type="predicted"/>
<protein>
    <submittedName>
        <fullName evidence="10">Transporter, major facilitator family protein</fullName>
    </submittedName>
</protein>
<dbReference type="Pfam" id="PF07690">
    <property type="entry name" value="MFS_1"/>
    <property type="match status" value="1"/>
</dbReference>
<feature type="transmembrane region" description="Helical" evidence="7">
    <location>
        <begin position="172"/>
        <end position="190"/>
    </location>
</feature>
<feature type="transmembrane region" description="Helical" evidence="7">
    <location>
        <begin position="60"/>
        <end position="77"/>
    </location>
</feature>
<feature type="domain" description="Major facilitator superfamily (MFS) profile" evidence="9">
    <location>
        <begin position="17"/>
        <end position="396"/>
    </location>
</feature>
<evidence type="ECO:0000256" key="5">
    <source>
        <dbReference type="ARBA" id="ARBA00022989"/>
    </source>
</evidence>
<feature type="chain" id="PRO_5006410323" evidence="8">
    <location>
        <begin position="37"/>
        <end position="405"/>
    </location>
</feature>
<organism evidence="10 11">
    <name type="scientific">Lentilactobacillus diolivorans DSM 14421</name>
    <dbReference type="NCBI Taxonomy" id="1423739"/>
    <lineage>
        <taxon>Bacteria</taxon>
        <taxon>Bacillati</taxon>
        <taxon>Bacillota</taxon>
        <taxon>Bacilli</taxon>
        <taxon>Lactobacillales</taxon>
        <taxon>Lactobacillaceae</taxon>
        <taxon>Lentilactobacillus</taxon>
    </lineage>
</organism>
<feature type="transmembrane region" description="Helical" evidence="7">
    <location>
        <begin position="84"/>
        <end position="107"/>
    </location>
</feature>
<dbReference type="STRING" id="1423739.FC85_GL001456"/>
<evidence type="ECO:0000256" key="8">
    <source>
        <dbReference type="SAM" id="SignalP"/>
    </source>
</evidence>
<dbReference type="Gene3D" id="1.20.1250.20">
    <property type="entry name" value="MFS general substrate transporter like domains"/>
    <property type="match status" value="1"/>
</dbReference>
<evidence type="ECO:0000256" key="4">
    <source>
        <dbReference type="ARBA" id="ARBA00022692"/>
    </source>
</evidence>
<feature type="transmembrane region" description="Helical" evidence="7">
    <location>
        <begin position="373"/>
        <end position="393"/>
    </location>
</feature>
<evidence type="ECO:0000313" key="10">
    <source>
        <dbReference type="EMBL" id="KRL64182.1"/>
    </source>
</evidence>
<keyword evidence="8" id="KW-0732">Signal</keyword>
<dbReference type="PROSITE" id="PS50850">
    <property type="entry name" value="MFS"/>
    <property type="match status" value="1"/>
</dbReference>
<evidence type="ECO:0000259" key="9">
    <source>
        <dbReference type="PROSITE" id="PS50850"/>
    </source>
</evidence>
<keyword evidence="5 7" id="KW-1133">Transmembrane helix</keyword>
<dbReference type="PANTHER" id="PTHR43124">
    <property type="entry name" value="PURINE EFFLUX PUMP PBUE"/>
    <property type="match status" value="1"/>
</dbReference>
<keyword evidence="6 7" id="KW-0472">Membrane</keyword>
<accession>A0A0R1S4I2</accession>
<evidence type="ECO:0000313" key="11">
    <source>
        <dbReference type="Proteomes" id="UP000052013"/>
    </source>
</evidence>
<dbReference type="GO" id="GO:0022857">
    <property type="term" value="F:transmembrane transporter activity"/>
    <property type="evidence" value="ECO:0007669"/>
    <property type="project" value="InterPro"/>
</dbReference>
<evidence type="ECO:0000256" key="3">
    <source>
        <dbReference type="ARBA" id="ARBA00022475"/>
    </source>
</evidence>
<dbReference type="InterPro" id="IPR036259">
    <property type="entry name" value="MFS_trans_sf"/>
</dbReference>
<keyword evidence="2" id="KW-0813">Transport</keyword>
<dbReference type="EMBL" id="AZEY01000098">
    <property type="protein sequence ID" value="KRL64182.1"/>
    <property type="molecule type" value="Genomic_DNA"/>
</dbReference>
<feature type="transmembrane region" description="Helical" evidence="7">
    <location>
        <begin position="306"/>
        <end position="327"/>
    </location>
</feature>
<comment type="subcellular location">
    <subcellularLocation>
        <location evidence="1">Cell membrane</location>
        <topology evidence="1">Multi-pass membrane protein</topology>
    </subcellularLocation>
</comment>
<dbReference type="SUPFAM" id="SSF103473">
    <property type="entry name" value="MFS general substrate transporter"/>
    <property type="match status" value="1"/>
</dbReference>
<dbReference type="InterPro" id="IPR011701">
    <property type="entry name" value="MFS"/>
</dbReference>
<keyword evidence="4 7" id="KW-0812">Transmembrane</keyword>
<gene>
    <name evidence="10" type="ORF">FC85_GL001456</name>
</gene>
<sequence>MGGLNWEDKRMQKKSGMMAFSLLALSLLPMSTGATAATIPDLMKTFPSMTQETAELTVTMPSFTMALAIVISSFMVKRWGTKKLVLTGTALTAVGALASMLAPNVLILLAARAVMGAGIGLFNALCISLIDLLYTGQQRERLLGFQNTFQGLGAAGGALIVGLILMNTSWKMAFSFYLISIPIFLLYLIFVPEVRYDAPDVKETVSVNEKVTTASKVQFGYYWIVLFIVMVFYMTVNVKIPSYILNNHFGPLAVGSSAVVMMSVGTIIGGLIYGIFYEIAKKYTLLLAIVIEAVSVFTISAADSSIACFVGAIGVGFSFGLFIPFIFSKGLSFVPKKYGNDASTILMIATNSANFLCPYVGKLINVGGTDQSLFMVSGIIASVVAMIELIKLLSGHRMAALRQEI</sequence>